<keyword evidence="4" id="KW-0962">Peroxisome biogenesis</keyword>
<dbReference type="PANTHER" id="PTHR13247:SF13">
    <property type="entry name" value="MITOCHONDRIAL FISSION 1 PROTEIN B"/>
    <property type="match status" value="1"/>
</dbReference>
<evidence type="ECO:0000256" key="5">
    <source>
        <dbReference type="ARBA" id="ARBA00022692"/>
    </source>
</evidence>
<dbReference type="InterPro" id="IPR028061">
    <property type="entry name" value="Fis1_TPR_C"/>
</dbReference>
<protein>
    <submittedName>
        <fullName evidence="13">Mitochondrial fission 1 protein B</fullName>
    </submittedName>
</protein>
<evidence type="ECO:0000256" key="8">
    <source>
        <dbReference type="ARBA" id="ARBA00022989"/>
    </source>
</evidence>
<evidence type="ECO:0000313" key="14">
    <source>
        <dbReference type="Proteomes" id="UP000436088"/>
    </source>
</evidence>
<organism evidence="13 14">
    <name type="scientific">Hibiscus syriacus</name>
    <name type="common">Rose of Sharon</name>
    <dbReference type="NCBI Taxonomy" id="106335"/>
    <lineage>
        <taxon>Eukaryota</taxon>
        <taxon>Viridiplantae</taxon>
        <taxon>Streptophyta</taxon>
        <taxon>Embryophyta</taxon>
        <taxon>Tracheophyta</taxon>
        <taxon>Spermatophyta</taxon>
        <taxon>Magnoliopsida</taxon>
        <taxon>eudicotyledons</taxon>
        <taxon>Gunneridae</taxon>
        <taxon>Pentapetalae</taxon>
        <taxon>rosids</taxon>
        <taxon>malvids</taxon>
        <taxon>Malvales</taxon>
        <taxon>Malvaceae</taxon>
        <taxon>Malvoideae</taxon>
        <taxon>Hibiscus</taxon>
    </lineage>
</organism>
<keyword evidence="5" id="KW-0812">Transmembrane</keyword>
<dbReference type="InterPro" id="IPR033745">
    <property type="entry name" value="Fis1_cytosol"/>
</dbReference>
<evidence type="ECO:0000256" key="7">
    <source>
        <dbReference type="ARBA" id="ARBA00022803"/>
    </source>
</evidence>
<dbReference type="GO" id="GO:0005778">
    <property type="term" value="C:peroxisomal membrane"/>
    <property type="evidence" value="ECO:0007669"/>
    <property type="project" value="UniProtKB-SubCell"/>
</dbReference>
<dbReference type="GO" id="GO:0000422">
    <property type="term" value="P:autophagy of mitochondrion"/>
    <property type="evidence" value="ECO:0007669"/>
    <property type="project" value="TreeGrafter"/>
</dbReference>
<feature type="region of interest" description="Disordered" evidence="11">
    <location>
        <begin position="216"/>
        <end position="247"/>
    </location>
</feature>
<dbReference type="EMBL" id="VEPZ02001331">
    <property type="protein sequence ID" value="KAE8678861.1"/>
    <property type="molecule type" value="Genomic_DNA"/>
</dbReference>
<evidence type="ECO:0000256" key="11">
    <source>
        <dbReference type="SAM" id="MobiDB-lite"/>
    </source>
</evidence>
<dbReference type="SUPFAM" id="SSF48452">
    <property type="entry name" value="TPR-like"/>
    <property type="match status" value="1"/>
</dbReference>
<dbReference type="InterPro" id="IPR016543">
    <property type="entry name" value="Fis1"/>
</dbReference>
<dbReference type="GO" id="GO:0000266">
    <property type="term" value="P:mitochondrial fission"/>
    <property type="evidence" value="ECO:0007669"/>
    <property type="project" value="InterPro"/>
</dbReference>
<evidence type="ECO:0000256" key="10">
    <source>
        <dbReference type="ARBA" id="ARBA00023136"/>
    </source>
</evidence>
<comment type="caution">
    <text evidence="13">The sequence shown here is derived from an EMBL/GenBank/DDBJ whole genome shotgun (WGS) entry which is preliminary data.</text>
</comment>
<evidence type="ECO:0000256" key="1">
    <source>
        <dbReference type="ARBA" id="ARBA00004549"/>
    </source>
</evidence>
<dbReference type="Gene3D" id="1.25.40.10">
    <property type="entry name" value="Tetratricopeptide repeat domain"/>
    <property type="match status" value="1"/>
</dbReference>
<keyword evidence="7" id="KW-0802">TPR repeat</keyword>
<dbReference type="Pfam" id="PF14852">
    <property type="entry name" value="Fis1_TPR_N"/>
    <property type="match status" value="1"/>
</dbReference>
<reference evidence="13" key="1">
    <citation type="submission" date="2019-09" db="EMBL/GenBank/DDBJ databases">
        <title>Draft genome information of white flower Hibiscus syriacus.</title>
        <authorList>
            <person name="Kim Y.-M."/>
        </authorList>
    </citation>
    <scope>NUCLEOTIDE SEQUENCE [LARGE SCALE GENOMIC DNA]</scope>
    <source>
        <strain evidence="13">YM2019G1</strain>
    </source>
</reference>
<accession>A0A6A2XQQ5</accession>
<evidence type="ECO:0000256" key="2">
    <source>
        <dbReference type="ARBA" id="ARBA00004572"/>
    </source>
</evidence>
<dbReference type="Proteomes" id="UP000436088">
    <property type="component" value="Unassembled WGS sequence"/>
</dbReference>
<feature type="domain" description="Retrovirus-related Pol polyprotein from transposon TNT 1-94-like beta-barrel" evidence="12">
    <location>
        <begin position="409"/>
        <end position="486"/>
    </location>
</feature>
<keyword evidence="14" id="KW-1185">Reference proteome</keyword>
<evidence type="ECO:0000256" key="9">
    <source>
        <dbReference type="ARBA" id="ARBA00023128"/>
    </source>
</evidence>
<dbReference type="Pfam" id="PF14853">
    <property type="entry name" value="Fis1_TPR_C"/>
    <property type="match status" value="1"/>
</dbReference>
<proteinExistence type="inferred from homology"/>
<dbReference type="FunFam" id="1.25.40.10:FF:000167">
    <property type="entry name" value="Mitochondrial fission 1 protein"/>
    <property type="match status" value="1"/>
</dbReference>
<evidence type="ECO:0000259" key="12">
    <source>
        <dbReference type="Pfam" id="PF22936"/>
    </source>
</evidence>
<dbReference type="PANTHER" id="PTHR13247">
    <property type="entry name" value="TETRATRICOPEPTIDE REPEAT PROTEIN 11 TPR REPEAT PROTEIN 11"/>
    <property type="match status" value="1"/>
</dbReference>
<keyword evidence="10" id="KW-0472">Membrane</keyword>
<evidence type="ECO:0000256" key="4">
    <source>
        <dbReference type="ARBA" id="ARBA00022593"/>
    </source>
</evidence>
<dbReference type="InterPro" id="IPR011990">
    <property type="entry name" value="TPR-like_helical_dom_sf"/>
</dbReference>
<evidence type="ECO:0000256" key="3">
    <source>
        <dbReference type="ARBA" id="ARBA00008937"/>
    </source>
</evidence>
<dbReference type="GO" id="GO:0005741">
    <property type="term" value="C:mitochondrial outer membrane"/>
    <property type="evidence" value="ECO:0007669"/>
    <property type="project" value="UniProtKB-SubCell"/>
</dbReference>
<name>A0A6A2XQQ5_HIBSY</name>
<dbReference type="CDD" id="cd12212">
    <property type="entry name" value="Fis1"/>
    <property type="match status" value="1"/>
</dbReference>
<evidence type="ECO:0000313" key="13">
    <source>
        <dbReference type="EMBL" id="KAE8678861.1"/>
    </source>
</evidence>
<keyword evidence="9" id="KW-0496">Mitochondrion</keyword>
<dbReference type="InterPro" id="IPR028058">
    <property type="entry name" value="Fis1_TPR_N"/>
</dbReference>
<evidence type="ECO:0000256" key="6">
    <source>
        <dbReference type="ARBA" id="ARBA00022787"/>
    </source>
</evidence>
<keyword evidence="8" id="KW-1133">Transmembrane helix</keyword>
<dbReference type="AlphaFoldDB" id="A0A6A2XQQ5"/>
<gene>
    <name evidence="13" type="ORF">F3Y22_tig00111402pilonHSYRG00383</name>
</gene>
<comment type="similarity">
    <text evidence="3">Belongs to the FIS1 family.</text>
</comment>
<comment type="subcellular location">
    <subcellularLocation>
        <location evidence="2">Mitochondrion outer membrane</location>
        <topology evidence="2">Single-pass membrane protein</topology>
    </subcellularLocation>
    <subcellularLocation>
        <location evidence="1">Peroxisome membrane</location>
        <topology evidence="1">Single-pass membrane protein</topology>
    </subcellularLocation>
</comment>
<sequence length="958" mass="106555">MEAKVGKFFESVNNFFSGSDQLPWCDSDIIAGCEKEAAKADKGSEGLKNECLTRFSWALVHSRRAEDVERGIAMLEASLASTADPLKMREKLYLLAVGHFRRGDYSRSRELVEQCLMVEPEWRQAQSLKKAIEERIKKDGVIGIGIAVTAAGLVAASTNSLFHCPCCLYSVPNLYRTQYVVIEQEQVSVVLAGLSMEFESNIAIASLHSSDTRVGDVPAKISSEGGHSEKQSSQMRGQQGSGYHGQGQGRFNGSNQLQCQLCGKFGHTIQKCYHRFDRDFIGVVTSDVSNGDGWKRSLGLSVDSHSYPNRVQAYTHFVAYHYSTYPAGLVYPASLYYGVPGMSASFYHGFPYLSGLMAYPFVAMPFGPSPADTHFSSSTVTTPSTSFVSALPGASSVVPTQSKFVDALWYHETGTTHHVSNDLSVFDSGIAYTGNNTLLMGNGKGVTITHIGQGCLQYSFKPLILQNMLHVPDIKNKLLFVSQFTRDNNVFLEFHPFECFVKDAQTRTILLWLRFSLDRKSKLFKVTVAVAVNIRYNSSHKGYKCLDDNDRIFIPRHVIFYGTVFLYNVFKIISKHGDEHGVSNGMLHVVVVSQDMYPVDRGVDEVRLTPVQAVCDVLSADERVSLPTPNVVPGQEVHDNILIAGDNNAFVPEEHEMVLPRGQRESCSREVLTEQEPAASARQVPFALDNVLVLCYLQNEVPFALDNVHVLCYLQNEVASSDREPRNINEALLYPHWKAVAQAEYDALVRNETLSLVYLSVNRLAVVCKWLFKVKRNADGSVASPIVKSSTLPGYERSNGNLVCKLHKRSGFVGAKGLPTPIVSNCKLSVKDGSPFEDPAHYRSIIGVLHYVVITRPYVAFAVNRVCQFMQAPLDAHFQAALLFWLLHLFFWKLSLVEFSETSCSQVHEVPTVEQVADVVTKPLYAPLFLKHLQRLLVVELKDTLVFDVLSSKENVEE</sequence>
<keyword evidence="6" id="KW-1000">Mitochondrion outer membrane</keyword>
<dbReference type="GO" id="GO:0016559">
    <property type="term" value="P:peroxisome fission"/>
    <property type="evidence" value="ECO:0007669"/>
    <property type="project" value="UniProtKB-ARBA"/>
</dbReference>
<dbReference type="Pfam" id="PF22936">
    <property type="entry name" value="Pol_BBD"/>
    <property type="match status" value="1"/>
</dbReference>
<dbReference type="InterPro" id="IPR054722">
    <property type="entry name" value="PolX-like_BBD"/>
</dbReference>